<reference evidence="1 2" key="1">
    <citation type="journal article" date="2018" name="Int. J. Syst. Evol. Microbiol.">
        <title>Glycomyces paridis sp. nov., isolated from the medicinal plant Paris polyphylla.</title>
        <authorList>
            <person name="Fang X.M."/>
            <person name="Bai J.L."/>
            <person name="Su J."/>
            <person name="Zhao L.L."/>
            <person name="Liu H.Y."/>
            <person name="Ma B.P."/>
            <person name="Zhang Y.Q."/>
            <person name="Yu L.Y."/>
        </authorList>
    </citation>
    <scope>NUCLEOTIDE SEQUENCE [LARGE SCALE GENOMIC DNA]</scope>
    <source>
        <strain evidence="1 2">CPCC 204357</strain>
    </source>
</reference>
<dbReference type="EMBL" id="STGX01000007">
    <property type="protein sequence ID" value="THV28726.1"/>
    <property type="molecule type" value="Genomic_DNA"/>
</dbReference>
<comment type="caution">
    <text evidence="1">The sequence shown here is derived from an EMBL/GenBank/DDBJ whole genome shotgun (WGS) entry which is preliminary data.</text>
</comment>
<organism evidence="1 2">
    <name type="scientific">Glycomyces paridis</name>
    <dbReference type="NCBI Taxonomy" id="2126555"/>
    <lineage>
        <taxon>Bacteria</taxon>
        <taxon>Bacillati</taxon>
        <taxon>Actinomycetota</taxon>
        <taxon>Actinomycetes</taxon>
        <taxon>Glycomycetales</taxon>
        <taxon>Glycomycetaceae</taxon>
        <taxon>Glycomyces</taxon>
    </lineage>
</organism>
<keyword evidence="2" id="KW-1185">Reference proteome</keyword>
<dbReference type="AlphaFoldDB" id="A0A4V4HP60"/>
<proteinExistence type="predicted"/>
<dbReference type="Proteomes" id="UP000305792">
    <property type="component" value="Unassembled WGS sequence"/>
</dbReference>
<name>A0A4V4HP60_9ACTN</name>
<dbReference type="OrthoDB" id="5196388at2"/>
<accession>A0A4V4HP60</accession>
<protein>
    <submittedName>
        <fullName evidence="1">Uncharacterized protein</fullName>
    </submittedName>
</protein>
<evidence type="ECO:0000313" key="1">
    <source>
        <dbReference type="EMBL" id="THV28726.1"/>
    </source>
</evidence>
<dbReference type="RefSeq" id="WP_136529833.1">
    <property type="nucleotide sequence ID" value="NZ_STGX01000007.1"/>
</dbReference>
<gene>
    <name evidence="1" type="ORF">E9998_11515</name>
</gene>
<sequence>MIDYDRPVEAPPETLAELWRRFDDDLDSRGLAAYARELGVNPPPDPEGYRGWEIVEAYPNDDFEHGVLYWLGPQEDHADDLPRAMASAVGRCR</sequence>
<evidence type="ECO:0000313" key="2">
    <source>
        <dbReference type="Proteomes" id="UP000305792"/>
    </source>
</evidence>